<dbReference type="UniPathway" id="UPA00223">
    <property type="reaction ID" value="UER01008"/>
</dbReference>
<evidence type="ECO:0000313" key="11">
    <source>
        <dbReference type="Proteomes" id="UP000316905"/>
    </source>
</evidence>
<keyword evidence="6 9" id="KW-0285">Flavoprotein</keyword>
<dbReference type="Proteomes" id="UP000316905">
    <property type="component" value="Unassembled WGS sequence"/>
</dbReference>
<evidence type="ECO:0000256" key="7">
    <source>
        <dbReference type="ARBA" id="ARBA00022827"/>
    </source>
</evidence>
<evidence type="ECO:0000256" key="1">
    <source>
        <dbReference type="ARBA" id="ARBA00001139"/>
    </source>
</evidence>
<dbReference type="GO" id="GO:0006099">
    <property type="term" value="P:tricarboxylic acid cycle"/>
    <property type="evidence" value="ECO:0007669"/>
    <property type="project" value="UniProtKB-UniRule"/>
</dbReference>
<dbReference type="RefSeq" id="WP_145143560.1">
    <property type="nucleotide sequence ID" value="NZ_VLKY01000010.1"/>
</dbReference>
<dbReference type="InterPro" id="IPR006231">
    <property type="entry name" value="MQO"/>
</dbReference>
<dbReference type="NCBIfam" id="TIGR01320">
    <property type="entry name" value="mal_quin_oxido"/>
    <property type="match status" value="1"/>
</dbReference>
<dbReference type="InterPro" id="IPR036188">
    <property type="entry name" value="FAD/NAD-bd_sf"/>
</dbReference>
<dbReference type="GO" id="GO:0047545">
    <property type="term" value="F:(S)-2-hydroxyglutarate dehydrogenase activity"/>
    <property type="evidence" value="ECO:0007669"/>
    <property type="project" value="TreeGrafter"/>
</dbReference>
<name>A0A562Q7P5_9PSED</name>
<comment type="similarity">
    <text evidence="4 9">Belongs to the MQO family.</text>
</comment>
<dbReference type="Pfam" id="PF06039">
    <property type="entry name" value="Mqo"/>
    <property type="match status" value="1"/>
</dbReference>
<dbReference type="EC" id="1.1.5.4" evidence="9"/>
<dbReference type="Gene3D" id="3.50.50.60">
    <property type="entry name" value="FAD/NAD(P)-binding domain"/>
    <property type="match status" value="1"/>
</dbReference>
<sequence>MTQRGSGESDLVFVGAGIMSATLAVMLKELDPTLDVEVLELLGTGAAESSNPWNNAGTGHAALCELNYTPEAKDGTVNIAKAIDINMMFETSKQFWTYLVEQGHFDSPRSFINPIPHLSFVRGDKDIAFLRKRFEALTTSPLFEGMEYTEDRAKLEEWMPLMMKDRPANEKIAATRTESGTDVNFGALTVNLLHHLTQQPGTRIVYNQKVTDLHREPDKRWRLTIENTQTGETRTLRARFVFLGAGGGALPLLQKSDIPESHGYGGFPVSGQWLRCDNPEIVSQHQAKVYGKASVGSPPMSVPHLDTRVVDGKKSLLFGPFAGFTTKFLKQGSFLDLPKSIKGNNIGPMLAVARDNMPLTKYLIGQVIQSFDQRLDELRGFYPGARKEDWRLEIAGQRVQIIKKDPKTGGTLQFGTEIVSAADGSIAALLGASPGASTSVSIMLTLIQRCFPEQYQSEAWQAHLRKMFPALGGSLDKDTELLHRVRSHNNEVLQLK</sequence>
<keyword evidence="7 9" id="KW-0274">FAD</keyword>
<dbReference type="NCBIfam" id="NF003611">
    <property type="entry name" value="PRK05257.3-2"/>
    <property type="match status" value="1"/>
</dbReference>
<evidence type="ECO:0000256" key="2">
    <source>
        <dbReference type="ARBA" id="ARBA00001974"/>
    </source>
</evidence>
<dbReference type="NCBIfam" id="NF003605">
    <property type="entry name" value="PRK05257.1-4"/>
    <property type="match status" value="1"/>
</dbReference>
<dbReference type="NCBIfam" id="NF003610">
    <property type="entry name" value="PRK05257.3-1"/>
    <property type="match status" value="1"/>
</dbReference>
<dbReference type="SUPFAM" id="SSF51905">
    <property type="entry name" value="FAD/NAD(P)-binding domain"/>
    <property type="match status" value="1"/>
</dbReference>
<evidence type="ECO:0000256" key="5">
    <source>
        <dbReference type="ARBA" id="ARBA00022532"/>
    </source>
</evidence>
<organism evidence="10 11">
    <name type="scientific">Pseudomonas duriflava</name>
    <dbReference type="NCBI Taxonomy" id="459528"/>
    <lineage>
        <taxon>Bacteria</taxon>
        <taxon>Pseudomonadati</taxon>
        <taxon>Pseudomonadota</taxon>
        <taxon>Gammaproteobacteria</taxon>
        <taxon>Pseudomonadales</taxon>
        <taxon>Pseudomonadaceae</taxon>
        <taxon>Pseudomonas</taxon>
    </lineage>
</organism>
<dbReference type="HAMAP" id="MF_00212">
    <property type="entry name" value="MQO"/>
    <property type="match status" value="1"/>
</dbReference>
<keyword evidence="11" id="KW-1185">Reference proteome</keyword>
<evidence type="ECO:0000313" key="10">
    <source>
        <dbReference type="EMBL" id="TWI52782.1"/>
    </source>
</evidence>
<comment type="cofactor">
    <cofactor evidence="2 9">
        <name>FAD</name>
        <dbReference type="ChEBI" id="CHEBI:57692"/>
    </cofactor>
</comment>
<proteinExistence type="inferred from homology"/>
<keyword evidence="8 9" id="KW-0560">Oxidoreductase</keyword>
<dbReference type="NCBIfam" id="NF003608">
    <property type="entry name" value="PRK05257.2-4"/>
    <property type="match status" value="1"/>
</dbReference>
<dbReference type="OrthoDB" id="9763983at2"/>
<evidence type="ECO:0000256" key="3">
    <source>
        <dbReference type="ARBA" id="ARBA00005012"/>
    </source>
</evidence>
<comment type="caution">
    <text evidence="10">The sequence shown here is derived from an EMBL/GenBank/DDBJ whole genome shotgun (WGS) entry which is preliminary data.</text>
</comment>
<gene>
    <name evidence="9" type="primary">mqo</name>
    <name evidence="10" type="ORF">IQ22_03158</name>
</gene>
<reference evidence="10 11" key="1">
    <citation type="journal article" date="2015" name="Stand. Genomic Sci.">
        <title>Genomic Encyclopedia of Bacterial and Archaeal Type Strains, Phase III: the genomes of soil and plant-associated and newly described type strains.</title>
        <authorList>
            <person name="Whitman W.B."/>
            <person name="Woyke T."/>
            <person name="Klenk H.P."/>
            <person name="Zhou Y."/>
            <person name="Lilburn T.G."/>
            <person name="Beck B.J."/>
            <person name="De Vos P."/>
            <person name="Vandamme P."/>
            <person name="Eisen J.A."/>
            <person name="Garrity G."/>
            <person name="Hugenholtz P."/>
            <person name="Kyrpides N.C."/>
        </authorList>
    </citation>
    <scope>NUCLEOTIDE SEQUENCE [LARGE SCALE GENOMIC DNA]</scope>
    <source>
        <strain evidence="10 11">CGMCC 1.6858</strain>
    </source>
</reference>
<evidence type="ECO:0000256" key="8">
    <source>
        <dbReference type="ARBA" id="ARBA00023002"/>
    </source>
</evidence>
<dbReference type="AlphaFoldDB" id="A0A562Q7P5"/>
<dbReference type="EMBL" id="VLKY01000010">
    <property type="protein sequence ID" value="TWI52782.1"/>
    <property type="molecule type" value="Genomic_DNA"/>
</dbReference>
<keyword evidence="5 9" id="KW-0816">Tricarboxylic acid cycle</keyword>
<evidence type="ECO:0000256" key="6">
    <source>
        <dbReference type="ARBA" id="ARBA00022630"/>
    </source>
</evidence>
<protein>
    <recommendedName>
        <fullName evidence="9">Probable malate:quinone oxidoreductase</fullName>
        <ecNumber evidence="9">1.1.5.4</ecNumber>
    </recommendedName>
    <alternativeName>
        <fullName evidence="9">MQO</fullName>
    </alternativeName>
    <alternativeName>
        <fullName evidence="9">Malate dehydrogenase [quinone]</fullName>
    </alternativeName>
</protein>
<accession>A0A562Q7P5</accession>
<dbReference type="NCBIfam" id="NF003606">
    <property type="entry name" value="PRK05257.2-1"/>
    <property type="match status" value="1"/>
</dbReference>
<dbReference type="PANTHER" id="PTHR43104:SF2">
    <property type="entry name" value="L-2-HYDROXYGLUTARATE DEHYDROGENASE, MITOCHONDRIAL"/>
    <property type="match status" value="1"/>
</dbReference>
<dbReference type="PANTHER" id="PTHR43104">
    <property type="entry name" value="L-2-HYDROXYGLUTARATE DEHYDROGENASE, MITOCHONDRIAL"/>
    <property type="match status" value="1"/>
</dbReference>
<comment type="pathway">
    <text evidence="3 9">Carbohydrate metabolism; tricarboxylic acid cycle; oxaloacetate from (S)-malate (quinone route): step 1/1.</text>
</comment>
<evidence type="ECO:0000256" key="9">
    <source>
        <dbReference type="HAMAP-Rule" id="MF_00212"/>
    </source>
</evidence>
<dbReference type="GO" id="GO:0008924">
    <property type="term" value="F:L-malate dehydrogenase (quinone) activity"/>
    <property type="evidence" value="ECO:0007669"/>
    <property type="project" value="UniProtKB-UniRule"/>
</dbReference>
<dbReference type="NCBIfam" id="NF003603">
    <property type="entry name" value="PRK05257.1-1"/>
    <property type="match status" value="1"/>
</dbReference>
<evidence type="ECO:0000256" key="4">
    <source>
        <dbReference type="ARBA" id="ARBA00006389"/>
    </source>
</evidence>
<dbReference type="NCBIfam" id="NF009875">
    <property type="entry name" value="PRK13339.1"/>
    <property type="match status" value="1"/>
</dbReference>
<dbReference type="NCBIfam" id="NF003613">
    <property type="entry name" value="PRK05257.3-4"/>
    <property type="match status" value="1"/>
</dbReference>
<comment type="catalytic activity">
    <reaction evidence="1 9">
        <text>(S)-malate + a quinone = a quinol + oxaloacetate</text>
        <dbReference type="Rhea" id="RHEA:46012"/>
        <dbReference type="ChEBI" id="CHEBI:15589"/>
        <dbReference type="ChEBI" id="CHEBI:16452"/>
        <dbReference type="ChEBI" id="CHEBI:24646"/>
        <dbReference type="ChEBI" id="CHEBI:132124"/>
        <dbReference type="EC" id="1.1.5.4"/>
    </reaction>
</comment>